<dbReference type="Proteomes" id="UP001479290">
    <property type="component" value="Unassembled WGS sequence"/>
</dbReference>
<accession>A0AAW2AG97</accession>
<protein>
    <submittedName>
        <fullName evidence="1">Uncharacterized protein</fullName>
    </submittedName>
</protein>
<dbReference type="EMBL" id="JAWDJR010000007">
    <property type="protein sequence ID" value="KAK9971756.1"/>
    <property type="molecule type" value="Genomic_DNA"/>
</dbReference>
<proteinExistence type="predicted"/>
<gene>
    <name evidence="1" type="ORF">ABG768_025107</name>
</gene>
<evidence type="ECO:0000313" key="1">
    <source>
        <dbReference type="EMBL" id="KAK9971756.1"/>
    </source>
</evidence>
<evidence type="ECO:0000313" key="2">
    <source>
        <dbReference type="Proteomes" id="UP001479290"/>
    </source>
</evidence>
<feature type="non-terminal residue" evidence="1">
    <location>
        <position position="1"/>
    </location>
</feature>
<dbReference type="AlphaFoldDB" id="A0AAW2AG97"/>
<name>A0AAW2AG97_CULAL</name>
<sequence>STRQAATNTGLWGAFTSAAGDKEYVKAQFLIRQGDTTQFRLGTHPRNRAISY</sequence>
<comment type="caution">
    <text evidence="1">The sequence shown here is derived from an EMBL/GenBank/DDBJ whole genome shotgun (WGS) entry which is preliminary data.</text>
</comment>
<keyword evidence="2" id="KW-1185">Reference proteome</keyword>
<feature type="non-terminal residue" evidence="1">
    <location>
        <position position="52"/>
    </location>
</feature>
<organism evidence="1 2">
    <name type="scientific">Culter alburnus</name>
    <name type="common">Topmouth culter</name>
    <dbReference type="NCBI Taxonomy" id="194366"/>
    <lineage>
        <taxon>Eukaryota</taxon>
        <taxon>Metazoa</taxon>
        <taxon>Chordata</taxon>
        <taxon>Craniata</taxon>
        <taxon>Vertebrata</taxon>
        <taxon>Euteleostomi</taxon>
        <taxon>Actinopterygii</taxon>
        <taxon>Neopterygii</taxon>
        <taxon>Teleostei</taxon>
        <taxon>Ostariophysi</taxon>
        <taxon>Cypriniformes</taxon>
        <taxon>Xenocyprididae</taxon>
        <taxon>Xenocypridinae</taxon>
        <taxon>Culter</taxon>
    </lineage>
</organism>
<reference evidence="1 2" key="1">
    <citation type="submission" date="2024-05" db="EMBL/GenBank/DDBJ databases">
        <title>A high-quality chromosomal-level genome assembly of Topmouth culter (Culter alburnus).</title>
        <authorList>
            <person name="Zhao H."/>
        </authorList>
    </citation>
    <scope>NUCLEOTIDE SEQUENCE [LARGE SCALE GENOMIC DNA]</scope>
    <source>
        <strain evidence="1">CATC2023</strain>
        <tissue evidence="1">Muscle</tissue>
    </source>
</reference>